<evidence type="ECO:0000256" key="1">
    <source>
        <dbReference type="ARBA" id="ARBA00023125"/>
    </source>
</evidence>
<comment type="caution">
    <text evidence="4">The sequence shown here is derived from an EMBL/GenBank/DDBJ whole genome shotgun (WGS) entry which is preliminary data.</text>
</comment>
<dbReference type="GO" id="GO:0003700">
    <property type="term" value="F:DNA-binding transcription factor activity"/>
    <property type="evidence" value="ECO:0007669"/>
    <property type="project" value="TreeGrafter"/>
</dbReference>
<dbReference type="AlphaFoldDB" id="A0A3N6PY52"/>
<dbReference type="PANTHER" id="PTHR30055">
    <property type="entry name" value="HTH-TYPE TRANSCRIPTIONAL REGULATOR RUTR"/>
    <property type="match status" value="1"/>
</dbReference>
<dbReference type="Gene3D" id="1.10.357.10">
    <property type="entry name" value="Tetracycline Repressor, domain 2"/>
    <property type="match status" value="1"/>
</dbReference>
<feature type="DNA-binding region" description="H-T-H motif" evidence="2">
    <location>
        <begin position="62"/>
        <end position="81"/>
    </location>
</feature>
<proteinExistence type="predicted"/>
<keyword evidence="5" id="KW-1185">Reference proteome</keyword>
<gene>
    <name evidence="4" type="ORF">D1Y85_16320</name>
</gene>
<evidence type="ECO:0000313" key="5">
    <source>
        <dbReference type="Proteomes" id="UP000272778"/>
    </source>
</evidence>
<dbReference type="InterPro" id="IPR050109">
    <property type="entry name" value="HTH-type_TetR-like_transc_reg"/>
</dbReference>
<dbReference type="SUPFAM" id="SSF46689">
    <property type="entry name" value="Homeodomain-like"/>
    <property type="match status" value="1"/>
</dbReference>
<accession>A0A3N6PY52</accession>
<evidence type="ECO:0000313" key="4">
    <source>
        <dbReference type="EMBL" id="RQH04976.1"/>
    </source>
</evidence>
<dbReference type="OrthoDB" id="8595767at2"/>
<dbReference type="InterPro" id="IPR009057">
    <property type="entry name" value="Homeodomain-like_sf"/>
</dbReference>
<protein>
    <submittedName>
        <fullName evidence="4">TetR/AcrR family transcriptional regulator</fullName>
    </submittedName>
</protein>
<dbReference type="EMBL" id="RQIS01000011">
    <property type="protein sequence ID" value="RQH04976.1"/>
    <property type="molecule type" value="Genomic_DNA"/>
</dbReference>
<dbReference type="InterPro" id="IPR001647">
    <property type="entry name" value="HTH_TetR"/>
</dbReference>
<dbReference type="Pfam" id="PF00440">
    <property type="entry name" value="TetR_N"/>
    <property type="match status" value="1"/>
</dbReference>
<reference evidence="4 5" key="1">
    <citation type="submission" date="2018-11" db="EMBL/GenBank/DDBJ databases">
        <title>Paraburkholderia sp. DHOA04, isolated from soil.</title>
        <authorList>
            <person name="Gao Z.-H."/>
            <person name="Qiu L.-H."/>
            <person name="Fu J.-C."/>
        </authorList>
    </citation>
    <scope>NUCLEOTIDE SEQUENCE [LARGE SCALE GENOMIC DNA]</scope>
    <source>
        <strain evidence="4 5">DHOA04</strain>
    </source>
</reference>
<name>A0A3N6PY52_9BURK</name>
<dbReference type="PROSITE" id="PS50977">
    <property type="entry name" value="HTH_TETR_2"/>
    <property type="match status" value="1"/>
</dbReference>
<feature type="domain" description="HTH tetR-type" evidence="3">
    <location>
        <begin position="39"/>
        <end position="99"/>
    </location>
</feature>
<dbReference type="GO" id="GO:0000976">
    <property type="term" value="F:transcription cis-regulatory region binding"/>
    <property type="evidence" value="ECO:0007669"/>
    <property type="project" value="TreeGrafter"/>
</dbReference>
<dbReference type="PANTHER" id="PTHR30055:SF153">
    <property type="entry name" value="HTH-TYPE TRANSCRIPTIONAL REPRESSOR RV3405C"/>
    <property type="match status" value="1"/>
</dbReference>
<keyword evidence="1 2" id="KW-0238">DNA-binding</keyword>
<organism evidence="4 5">
    <name type="scientific">Paraburkholderia dinghuensis</name>
    <dbReference type="NCBI Taxonomy" id="2305225"/>
    <lineage>
        <taxon>Bacteria</taxon>
        <taxon>Pseudomonadati</taxon>
        <taxon>Pseudomonadota</taxon>
        <taxon>Betaproteobacteria</taxon>
        <taxon>Burkholderiales</taxon>
        <taxon>Burkholderiaceae</taxon>
        <taxon>Paraburkholderia</taxon>
    </lineage>
</organism>
<evidence type="ECO:0000256" key="2">
    <source>
        <dbReference type="PROSITE-ProRule" id="PRU00335"/>
    </source>
</evidence>
<evidence type="ECO:0000259" key="3">
    <source>
        <dbReference type="PROSITE" id="PS50977"/>
    </source>
</evidence>
<sequence length="223" mass="24896">MPLQQGGYQLSANMVPKKSKTVVEAEPMSSTIKLADLDDPVVVRVLQATALCIARLGPDKTTGDEIAKASGVSRATLYRRFDNREGIFASLLYARSIPFVAPVLKLLSGEKNIARRFEDGMVFALLEMSHDPCLNAFYTAGWAFPNLALIQSAYSHLFGDSIVPLLKTAYQQGEMRRNVPFDALMSWNMTQFLQLASQAPWEEMALRYQIRHFVIPVLIPDAR</sequence>
<dbReference type="Proteomes" id="UP000272778">
    <property type="component" value="Unassembled WGS sequence"/>
</dbReference>